<evidence type="ECO:0000256" key="5">
    <source>
        <dbReference type="ARBA" id="ARBA00022884"/>
    </source>
</evidence>
<sequence length="109" mass="12524">MATEAPTTPPTGEGVIRSITNVYEPLDMIRLSLNERVHIKMRNDREILGQLQGFDQHLNMVLSDVEEIITTMELDEESYEEIVKQTKRNVPMLFVRGDSIILVSTLPRR</sequence>
<feature type="domain" description="Sm" evidence="11">
    <location>
        <begin position="24"/>
        <end position="109"/>
    </location>
</feature>
<dbReference type="GO" id="GO:0003723">
    <property type="term" value="F:RNA binding"/>
    <property type="evidence" value="ECO:0007669"/>
    <property type="project" value="UniProtKB-UniRule"/>
</dbReference>
<dbReference type="GO" id="GO:0005681">
    <property type="term" value="C:spliceosomal complex"/>
    <property type="evidence" value="ECO:0007669"/>
    <property type="project" value="UniProtKB-KW"/>
</dbReference>
<dbReference type="PROSITE" id="PS52002">
    <property type="entry name" value="SM"/>
    <property type="match status" value="1"/>
</dbReference>
<proteinExistence type="inferred from homology"/>
<protein>
    <recommendedName>
        <fullName evidence="9 10">U6 snRNA-associated Sm-like protein LSm3</fullName>
    </recommendedName>
</protein>
<keyword evidence="13" id="KW-1185">Reference proteome</keyword>
<evidence type="ECO:0000256" key="10">
    <source>
        <dbReference type="RuleBase" id="RU365046"/>
    </source>
</evidence>
<gene>
    <name evidence="10" type="primary">LSM3</name>
    <name evidence="12" type="ORF">L596_015881</name>
</gene>
<reference evidence="12 13" key="1">
    <citation type="journal article" date="2015" name="Genome Biol.">
        <title>Comparative genomics of Steinernema reveals deeply conserved gene regulatory networks.</title>
        <authorList>
            <person name="Dillman A.R."/>
            <person name="Macchietto M."/>
            <person name="Porter C.F."/>
            <person name="Rogers A."/>
            <person name="Williams B."/>
            <person name="Antoshechkin I."/>
            <person name="Lee M.M."/>
            <person name="Goodwin Z."/>
            <person name="Lu X."/>
            <person name="Lewis E.E."/>
            <person name="Goodrich-Blair H."/>
            <person name="Stock S.P."/>
            <person name="Adams B.J."/>
            <person name="Sternberg P.W."/>
            <person name="Mortazavi A."/>
        </authorList>
    </citation>
    <scope>NUCLEOTIDE SEQUENCE [LARGE SCALE GENOMIC DNA]</scope>
    <source>
        <strain evidence="12 13">ALL</strain>
    </source>
</reference>
<dbReference type="Pfam" id="PF01423">
    <property type="entry name" value="LSM"/>
    <property type="match status" value="1"/>
</dbReference>
<evidence type="ECO:0000256" key="4">
    <source>
        <dbReference type="ARBA" id="ARBA00022728"/>
    </source>
</evidence>
<dbReference type="InterPro" id="IPR034105">
    <property type="entry name" value="Lsm3"/>
</dbReference>
<dbReference type="InterPro" id="IPR001163">
    <property type="entry name" value="Sm_dom_euk/arc"/>
</dbReference>
<dbReference type="GO" id="GO:0005737">
    <property type="term" value="C:cytoplasm"/>
    <property type="evidence" value="ECO:0007669"/>
    <property type="project" value="UniProtKB-ARBA"/>
</dbReference>
<dbReference type="InterPro" id="IPR047575">
    <property type="entry name" value="Sm"/>
</dbReference>
<dbReference type="GO" id="GO:0120115">
    <property type="term" value="C:Lsm2-8 complex"/>
    <property type="evidence" value="ECO:0007669"/>
    <property type="project" value="UniProtKB-ARBA"/>
</dbReference>
<dbReference type="GO" id="GO:0046540">
    <property type="term" value="C:U4/U6 x U5 tri-snRNP complex"/>
    <property type="evidence" value="ECO:0007669"/>
    <property type="project" value="UniProtKB-UniRule"/>
</dbReference>
<dbReference type="Gene3D" id="2.30.30.100">
    <property type="match status" value="1"/>
</dbReference>
<keyword evidence="5 10" id="KW-0694">RNA-binding</keyword>
<keyword evidence="3 10" id="KW-0507">mRNA processing</keyword>
<evidence type="ECO:0000256" key="2">
    <source>
        <dbReference type="ARBA" id="ARBA00006850"/>
    </source>
</evidence>
<comment type="subunit">
    <text evidence="10">LSm subunits form a heteromer with a doughnut shape.</text>
</comment>
<dbReference type="GO" id="GO:0000398">
    <property type="term" value="P:mRNA splicing, via spliceosome"/>
    <property type="evidence" value="ECO:0007669"/>
    <property type="project" value="UniProtKB-UniRule"/>
</dbReference>
<evidence type="ECO:0000256" key="6">
    <source>
        <dbReference type="ARBA" id="ARBA00023187"/>
    </source>
</evidence>
<evidence type="ECO:0000259" key="11">
    <source>
        <dbReference type="PROSITE" id="PS52002"/>
    </source>
</evidence>
<dbReference type="GO" id="GO:0005688">
    <property type="term" value="C:U6 snRNP"/>
    <property type="evidence" value="ECO:0007669"/>
    <property type="project" value="UniProtKB-UniRule"/>
</dbReference>
<evidence type="ECO:0000256" key="3">
    <source>
        <dbReference type="ARBA" id="ARBA00022664"/>
    </source>
</evidence>
<dbReference type="InterPro" id="IPR040002">
    <property type="entry name" value="Sm-like_LSM3"/>
</dbReference>
<evidence type="ECO:0000256" key="9">
    <source>
        <dbReference type="ARBA" id="ARBA00067758"/>
    </source>
</evidence>
<name>A0A4U5NGF4_STECR</name>
<dbReference type="OrthoDB" id="29543at2759"/>
<comment type="caution">
    <text evidence="12">The sequence shown here is derived from an EMBL/GenBank/DDBJ whole genome shotgun (WGS) entry which is preliminary data.</text>
</comment>
<evidence type="ECO:0000256" key="8">
    <source>
        <dbReference type="ARBA" id="ARBA00023274"/>
    </source>
</evidence>
<keyword evidence="4 10" id="KW-0747">Spliceosome</keyword>
<dbReference type="PANTHER" id="PTHR13110">
    <property type="entry name" value="U6 SNRNA-ASSOCIATED SM-LIKE PROTEIN LSM3"/>
    <property type="match status" value="1"/>
</dbReference>
<dbReference type="SMART" id="SM00651">
    <property type="entry name" value="Sm"/>
    <property type="match status" value="1"/>
</dbReference>
<dbReference type="STRING" id="34508.A0A4U5NGF4"/>
<accession>A0A4U5NGF4</accession>
<reference evidence="12 13" key="2">
    <citation type="journal article" date="2019" name="G3 (Bethesda)">
        <title>Hybrid Assembly of the Genome of the Entomopathogenic Nematode Steinernema carpocapsae Identifies the X-Chromosome.</title>
        <authorList>
            <person name="Serra L."/>
            <person name="Macchietto M."/>
            <person name="Macias-Munoz A."/>
            <person name="McGill C.J."/>
            <person name="Rodriguez I.M."/>
            <person name="Rodriguez B."/>
            <person name="Murad R."/>
            <person name="Mortazavi A."/>
        </authorList>
    </citation>
    <scope>NUCLEOTIDE SEQUENCE [LARGE SCALE GENOMIC DNA]</scope>
    <source>
        <strain evidence="12 13">ALL</strain>
    </source>
</reference>
<keyword evidence="8 10" id="KW-0687">Ribonucleoprotein</keyword>
<organism evidence="12 13">
    <name type="scientific">Steinernema carpocapsae</name>
    <name type="common">Entomopathogenic nematode</name>
    <dbReference type="NCBI Taxonomy" id="34508"/>
    <lineage>
        <taxon>Eukaryota</taxon>
        <taxon>Metazoa</taxon>
        <taxon>Ecdysozoa</taxon>
        <taxon>Nematoda</taxon>
        <taxon>Chromadorea</taxon>
        <taxon>Rhabditida</taxon>
        <taxon>Tylenchina</taxon>
        <taxon>Panagrolaimomorpha</taxon>
        <taxon>Strongyloidoidea</taxon>
        <taxon>Steinernematidae</taxon>
        <taxon>Steinernema</taxon>
    </lineage>
</organism>
<dbReference type="SUPFAM" id="SSF50182">
    <property type="entry name" value="Sm-like ribonucleoproteins"/>
    <property type="match status" value="1"/>
</dbReference>
<dbReference type="Proteomes" id="UP000298663">
    <property type="component" value="Unassembled WGS sequence"/>
</dbReference>
<dbReference type="FunFam" id="2.30.30.100:FF:000007">
    <property type="entry name" value="U6 snRNA-associated Sm-like protein LSm3"/>
    <property type="match status" value="1"/>
</dbReference>
<evidence type="ECO:0000313" key="13">
    <source>
        <dbReference type="Proteomes" id="UP000298663"/>
    </source>
</evidence>
<evidence type="ECO:0000313" key="12">
    <source>
        <dbReference type="EMBL" id="TKR82108.1"/>
    </source>
</evidence>
<dbReference type="AlphaFoldDB" id="A0A4U5NGF4"/>
<evidence type="ECO:0000256" key="1">
    <source>
        <dbReference type="ARBA" id="ARBA00004123"/>
    </source>
</evidence>
<comment type="similarity">
    <text evidence="2 10">Belongs to the snRNP Sm proteins family.</text>
</comment>
<dbReference type="InterPro" id="IPR010920">
    <property type="entry name" value="LSM_dom_sf"/>
</dbReference>
<keyword evidence="7 10" id="KW-0539">Nucleus</keyword>
<comment type="function">
    <text evidence="10">Binds specifically to the 3'-terminal U-tract of U6 snRNA.</text>
</comment>
<dbReference type="CDD" id="cd01730">
    <property type="entry name" value="LSm3"/>
    <property type="match status" value="1"/>
</dbReference>
<comment type="subcellular location">
    <subcellularLocation>
        <location evidence="1 10">Nucleus</location>
    </subcellularLocation>
</comment>
<evidence type="ECO:0000256" key="7">
    <source>
        <dbReference type="ARBA" id="ARBA00023242"/>
    </source>
</evidence>
<keyword evidence="6 10" id="KW-0508">mRNA splicing</keyword>
<dbReference type="EMBL" id="AZBU02000004">
    <property type="protein sequence ID" value="TKR82108.1"/>
    <property type="molecule type" value="Genomic_DNA"/>
</dbReference>